<dbReference type="PANTHER" id="PTHR10256:SF0">
    <property type="entry name" value="INACTIVE SELENIDE, WATER DIKINASE-LIKE PROTEIN-RELATED"/>
    <property type="match status" value="1"/>
</dbReference>
<keyword evidence="5" id="KW-0711">Selenium</keyword>
<proteinExistence type="predicted"/>
<evidence type="ECO:0000313" key="9">
    <source>
        <dbReference type="WBParaSite" id="SMRG1_77070.1"/>
    </source>
</evidence>
<dbReference type="Pfam" id="PF00586">
    <property type="entry name" value="AIRS"/>
    <property type="match status" value="1"/>
</dbReference>
<evidence type="ECO:0000313" key="8">
    <source>
        <dbReference type="Proteomes" id="UP000050790"/>
    </source>
</evidence>
<dbReference type="InterPro" id="IPR016188">
    <property type="entry name" value="PurM-like_N"/>
</dbReference>
<feature type="domain" description="PurM-like N-terminal" evidence="6">
    <location>
        <begin position="115"/>
        <end position="220"/>
    </location>
</feature>
<dbReference type="CDD" id="cd02195">
    <property type="entry name" value="SelD"/>
    <property type="match status" value="1"/>
</dbReference>
<evidence type="ECO:0000259" key="7">
    <source>
        <dbReference type="Pfam" id="PF02769"/>
    </source>
</evidence>
<dbReference type="Proteomes" id="UP000050790">
    <property type="component" value="Unassembled WGS sequence"/>
</dbReference>
<dbReference type="WBParaSite" id="SMRG1_77070.1">
    <property type="protein sequence ID" value="SMRG1_77070.1"/>
    <property type="gene ID" value="SMRG1_77070"/>
</dbReference>
<evidence type="ECO:0000256" key="1">
    <source>
        <dbReference type="ARBA" id="ARBA00022679"/>
    </source>
</evidence>
<evidence type="ECO:0000256" key="3">
    <source>
        <dbReference type="ARBA" id="ARBA00022777"/>
    </source>
</evidence>
<keyword evidence="1" id="KW-0808">Transferase</keyword>
<dbReference type="Gene3D" id="3.90.650.10">
    <property type="entry name" value="PurM-like C-terminal domain"/>
    <property type="match status" value="1"/>
</dbReference>
<dbReference type="GO" id="GO:0005737">
    <property type="term" value="C:cytoplasm"/>
    <property type="evidence" value="ECO:0007669"/>
    <property type="project" value="TreeGrafter"/>
</dbReference>
<dbReference type="InterPro" id="IPR004536">
    <property type="entry name" value="SPS/SelD"/>
</dbReference>
<evidence type="ECO:0000256" key="4">
    <source>
        <dbReference type="ARBA" id="ARBA00022840"/>
    </source>
</evidence>
<evidence type="ECO:0000259" key="6">
    <source>
        <dbReference type="Pfam" id="PF00586"/>
    </source>
</evidence>
<dbReference type="GO" id="GO:0004756">
    <property type="term" value="F:selenide, water dikinase activity"/>
    <property type="evidence" value="ECO:0007669"/>
    <property type="project" value="TreeGrafter"/>
</dbReference>
<accession>A0AA85AER6</accession>
<dbReference type="AlphaFoldDB" id="A0AA85AER6"/>
<dbReference type="PANTHER" id="PTHR10256">
    <property type="entry name" value="SELENIDE, WATER DIKINASE"/>
    <property type="match status" value="1"/>
</dbReference>
<dbReference type="SUPFAM" id="SSF55326">
    <property type="entry name" value="PurM N-terminal domain-like"/>
    <property type="match status" value="1"/>
</dbReference>
<dbReference type="GO" id="GO:0016260">
    <property type="term" value="P:selenocysteine biosynthetic process"/>
    <property type="evidence" value="ECO:0007669"/>
    <property type="project" value="TreeGrafter"/>
</dbReference>
<dbReference type="Pfam" id="PF02769">
    <property type="entry name" value="AIRS_C"/>
    <property type="match status" value="1"/>
</dbReference>
<evidence type="ECO:0008006" key="10">
    <source>
        <dbReference type="Google" id="ProtNLM"/>
    </source>
</evidence>
<evidence type="ECO:0000256" key="5">
    <source>
        <dbReference type="ARBA" id="ARBA00023266"/>
    </source>
</evidence>
<name>A0AA85AER6_9TREM</name>
<dbReference type="InterPro" id="IPR010918">
    <property type="entry name" value="PurM-like_C_dom"/>
</dbReference>
<protein>
    <recommendedName>
        <fullName evidence="10">Selenide, water dikinase</fullName>
    </recommendedName>
</protein>
<dbReference type="SUPFAM" id="SSF56042">
    <property type="entry name" value="PurM C-terminal domain-like"/>
    <property type="match status" value="1"/>
</dbReference>
<dbReference type="GO" id="GO:0005524">
    <property type="term" value="F:ATP binding"/>
    <property type="evidence" value="ECO:0007669"/>
    <property type="project" value="UniProtKB-KW"/>
</dbReference>
<keyword evidence="2" id="KW-0547">Nucleotide-binding</keyword>
<feature type="domain" description="PurM-like C-terminal" evidence="7">
    <location>
        <begin position="238"/>
        <end position="410"/>
    </location>
</feature>
<organism evidence="8 9">
    <name type="scientific">Schistosoma margrebowiei</name>
    <dbReference type="NCBI Taxonomy" id="48269"/>
    <lineage>
        <taxon>Eukaryota</taxon>
        <taxon>Metazoa</taxon>
        <taxon>Spiralia</taxon>
        <taxon>Lophotrochozoa</taxon>
        <taxon>Platyhelminthes</taxon>
        <taxon>Trematoda</taxon>
        <taxon>Digenea</taxon>
        <taxon>Strigeidida</taxon>
        <taxon>Schistosomatoidea</taxon>
        <taxon>Schistosomatidae</taxon>
        <taxon>Schistosoma</taxon>
    </lineage>
</organism>
<sequence length="436" mass="48180">MVFWKGGVGCSSLSRWREAVERVAAGRTSYVDGTAGLHCYRRQHVDFAFKFSWYFHRRMSAGDRRQLTGFFNPEFYGLRSCKVPQAELKKLLEALNQPQPCSLSSNKPLLALELDCCVIPIRNNLKLIQTTDFFYPLIDDPYTMGRITCCNVLSDLYAMGVVDCDNLLLLLGVPREMTQEEREISNRLLMEGFKDCALEAGTYVRGGQTVLSPWLMIGGVATSVCSDSEYIMPDQAAVGDVLVLTKPLGTQVAVSVYYWMLEDSPSWSGNLANIITSDKVKSLFHSATLSMTHLNRTAARLMHKHHAHGCTDVTGFGLLGHANNLVQVQANNHLAFSIHTLPCLEGSSLISRALNDRLKLLQGFSPETSGGLLIVLPRESAQSFCEELTAEVGCPSWIIGDVIEADSKSAFLVPQPEVIDVQHSQIIPPKCSTNSQ</sequence>
<keyword evidence="3" id="KW-0418">Kinase</keyword>
<dbReference type="InterPro" id="IPR036921">
    <property type="entry name" value="PurM-like_N_sf"/>
</dbReference>
<dbReference type="InterPro" id="IPR036676">
    <property type="entry name" value="PurM-like_C_sf"/>
</dbReference>
<evidence type="ECO:0000256" key="2">
    <source>
        <dbReference type="ARBA" id="ARBA00022741"/>
    </source>
</evidence>
<reference evidence="9" key="1">
    <citation type="submission" date="2023-11" db="UniProtKB">
        <authorList>
            <consortium name="WormBaseParasite"/>
        </authorList>
    </citation>
    <scope>IDENTIFICATION</scope>
</reference>
<dbReference type="FunFam" id="3.90.650.10:FF:000010">
    <property type="entry name" value="Selenide, water dikinase"/>
    <property type="match status" value="1"/>
</dbReference>
<dbReference type="Gene3D" id="3.30.1330.10">
    <property type="entry name" value="PurM-like, N-terminal domain"/>
    <property type="match status" value="1"/>
</dbReference>
<dbReference type="NCBIfam" id="TIGR00476">
    <property type="entry name" value="selD"/>
    <property type="match status" value="1"/>
</dbReference>
<keyword evidence="4" id="KW-0067">ATP-binding</keyword>